<dbReference type="EC" id="6.3.2.3" evidence="11"/>
<dbReference type="EMBL" id="WIWJ01000006">
    <property type="protein sequence ID" value="MQT46076.1"/>
    <property type="molecule type" value="Genomic_DNA"/>
</dbReference>
<evidence type="ECO:0000256" key="11">
    <source>
        <dbReference type="HAMAP-Rule" id="MF_00162"/>
    </source>
</evidence>
<evidence type="ECO:0000313" key="16">
    <source>
        <dbReference type="Proteomes" id="UP000489190"/>
    </source>
</evidence>
<organism evidence="13 15">
    <name type="scientific">Pseudomonas helleri</name>
    <dbReference type="NCBI Taxonomy" id="1608996"/>
    <lineage>
        <taxon>Bacteria</taxon>
        <taxon>Pseudomonadati</taxon>
        <taxon>Pseudomonadota</taxon>
        <taxon>Gammaproteobacteria</taxon>
        <taxon>Pseudomonadales</taxon>
        <taxon>Pseudomonadaceae</taxon>
        <taxon>Pseudomonas</taxon>
    </lineage>
</organism>
<dbReference type="InterPro" id="IPR013815">
    <property type="entry name" value="ATP_grasp_subdomain_1"/>
</dbReference>
<keyword evidence="3 11" id="KW-0436">Ligase</keyword>
<dbReference type="FunFam" id="3.30.470.20:FF:000010">
    <property type="entry name" value="Glutathione synthetase"/>
    <property type="match status" value="1"/>
</dbReference>
<comment type="cofactor">
    <cofactor evidence="2">
        <name>Mg(2+)</name>
        <dbReference type="ChEBI" id="CHEBI:18420"/>
    </cofactor>
</comment>
<proteinExistence type="inferred from homology"/>
<dbReference type="Gene3D" id="3.30.1490.20">
    <property type="entry name" value="ATP-grasp fold, A domain"/>
    <property type="match status" value="1"/>
</dbReference>
<dbReference type="InterPro" id="IPR006284">
    <property type="entry name" value="Glut_synth_pro"/>
</dbReference>
<dbReference type="NCBIfam" id="NF003573">
    <property type="entry name" value="PRK05246.1"/>
    <property type="match status" value="1"/>
</dbReference>
<dbReference type="GO" id="GO:0004363">
    <property type="term" value="F:glutathione synthase activity"/>
    <property type="evidence" value="ECO:0007669"/>
    <property type="project" value="UniProtKB-UniRule"/>
</dbReference>
<comment type="catalytic activity">
    <reaction evidence="10 11">
        <text>gamma-L-glutamyl-L-cysteine + glycine + ATP = glutathione + ADP + phosphate + H(+)</text>
        <dbReference type="Rhea" id="RHEA:13557"/>
        <dbReference type="ChEBI" id="CHEBI:15378"/>
        <dbReference type="ChEBI" id="CHEBI:30616"/>
        <dbReference type="ChEBI" id="CHEBI:43474"/>
        <dbReference type="ChEBI" id="CHEBI:57305"/>
        <dbReference type="ChEBI" id="CHEBI:57925"/>
        <dbReference type="ChEBI" id="CHEBI:58173"/>
        <dbReference type="ChEBI" id="CHEBI:456216"/>
        <dbReference type="EC" id="6.3.2.3"/>
    </reaction>
</comment>
<dbReference type="InterPro" id="IPR011761">
    <property type="entry name" value="ATP-grasp"/>
</dbReference>
<dbReference type="GO" id="GO:0046872">
    <property type="term" value="F:metal ion binding"/>
    <property type="evidence" value="ECO:0007669"/>
    <property type="project" value="UniProtKB-KW"/>
</dbReference>
<evidence type="ECO:0000259" key="12">
    <source>
        <dbReference type="PROSITE" id="PS50975"/>
    </source>
</evidence>
<evidence type="ECO:0000313" key="14">
    <source>
        <dbReference type="EMBL" id="MQT88628.1"/>
    </source>
</evidence>
<dbReference type="Proteomes" id="UP000489190">
    <property type="component" value="Unassembled WGS sequence"/>
</dbReference>
<name>A0A6A7YNU5_9PSED</name>
<gene>
    <name evidence="11 13" type="primary">gshB</name>
    <name evidence="14" type="ORF">GHO39_05640</name>
    <name evidence="13" type="ORF">GHO40_04890</name>
</gene>
<dbReference type="GO" id="GO:0005737">
    <property type="term" value="C:cytoplasm"/>
    <property type="evidence" value="ECO:0007669"/>
    <property type="project" value="TreeGrafter"/>
</dbReference>
<comment type="cofactor">
    <cofactor evidence="1">
        <name>Mn(2+)</name>
        <dbReference type="ChEBI" id="CHEBI:29035"/>
    </cofactor>
</comment>
<dbReference type="Proteomes" id="UP000441404">
    <property type="component" value="Unassembled WGS sequence"/>
</dbReference>
<protein>
    <recommendedName>
        <fullName evidence="11">Glutathione synthetase</fullName>
        <ecNumber evidence="11">6.3.2.3</ecNumber>
    </recommendedName>
    <alternativeName>
        <fullName evidence="11">GSH synthetase</fullName>
        <shortName evidence="11">GSH-S</shortName>
        <shortName evidence="11">GSHase</shortName>
    </alternativeName>
    <alternativeName>
        <fullName evidence="11">Glutathione synthase</fullName>
    </alternativeName>
</protein>
<dbReference type="PROSITE" id="PS50975">
    <property type="entry name" value="ATP_GRASP"/>
    <property type="match status" value="1"/>
</dbReference>
<keyword evidence="5" id="KW-0479">Metal-binding</keyword>
<evidence type="ECO:0000256" key="5">
    <source>
        <dbReference type="ARBA" id="ARBA00022723"/>
    </source>
</evidence>
<dbReference type="Pfam" id="PF02951">
    <property type="entry name" value="GSH-S_N"/>
    <property type="match status" value="1"/>
</dbReference>
<dbReference type="GO" id="GO:0005524">
    <property type="term" value="F:ATP binding"/>
    <property type="evidence" value="ECO:0007669"/>
    <property type="project" value="UniProtKB-UniRule"/>
</dbReference>
<dbReference type="InterPro" id="IPR004215">
    <property type="entry name" value="GSHS_N"/>
</dbReference>
<dbReference type="InterPro" id="IPR004218">
    <property type="entry name" value="GSHS_ATP-bd"/>
</dbReference>
<evidence type="ECO:0000313" key="15">
    <source>
        <dbReference type="Proteomes" id="UP000441404"/>
    </source>
</evidence>
<keyword evidence="4 11" id="KW-0317">Glutathione biosynthesis</keyword>
<reference evidence="15 16" key="1">
    <citation type="submission" date="2019-10" db="EMBL/GenBank/DDBJ databases">
        <title>Evaluation of single-gene subtyping targets for Pseudomonas.</title>
        <authorList>
            <person name="Reichler S.J."/>
            <person name="Orsi R.H."/>
            <person name="Wiedmann M."/>
            <person name="Martin N.H."/>
            <person name="Murphy S.I."/>
        </authorList>
    </citation>
    <scope>NUCLEOTIDE SEQUENCE [LARGE SCALE GENOMIC DNA]</scope>
    <source>
        <strain evidence="14 16">FSL R10-3254</strain>
        <strain evidence="13 15">FSL R10-3257</strain>
    </source>
</reference>
<dbReference type="NCBIfam" id="TIGR01380">
    <property type="entry name" value="glut_syn"/>
    <property type="match status" value="1"/>
</dbReference>
<keyword evidence="9" id="KW-0464">Manganese</keyword>
<dbReference type="AlphaFoldDB" id="A0A6A7YNU5"/>
<dbReference type="EMBL" id="WIWI01000011">
    <property type="protein sequence ID" value="MQT88628.1"/>
    <property type="molecule type" value="Genomic_DNA"/>
</dbReference>
<keyword evidence="7 11" id="KW-0067">ATP-binding</keyword>
<evidence type="ECO:0000256" key="3">
    <source>
        <dbReference type="ARBA" id="ARBA00022598"/>
    </source>
</evidence>
<evidence type="ECO:0000256" key="10">
    <source>
        <dbReference type="ARBA" id="ARBA00050650"/>
    </source>
</evidence>
<dbReference type="HAMAP" id="MF_00162">
    <property type="entry name" value="GSH_S"/>
    <property type="match status" value="1"/>
</dbReference>
<evidence type="ECO:0000256" key="6">
    <source>
        <dbReference type="ARBA" id="ARBA00022741"/>
    </source>
</evidence>
<dbReference type="FunFam" id="3.40.50.20:FF:000009">
    <property type="entry name" value="Glutathione synthetase"/>
    <property type="match status" value="1"/>
</dbReference>
<dbReference type="RefSeq" id="WP_153327168.1">
    <property type="nucleotide sequence ID" value="NZ_WIWI01000011.1"/>
</dbReference>
<dbReference type="Gene3D" id="3.30.470.20">
    <property type="entry name" value="ATP-grasp fold, B domain"/>
    <property type="match status" value="1"/>
</dbReference>
<dbReference type="UniPathway" id="UPA00142">
    <property type="reaction ID" value="UER00210"/>
</dbReference>
<dbReference type="PANTHER" id="PTHR21621">
    <property type="entry name" value="RIBOSOMAL PROTEIN S6 MODIFICATION PROTEIN"/>
    <property type="match status" value="1"/>
</dbReference>
<accession>A0A6A7YNU5</accession>
<evidence type="ECO:0000256" key="4">
    <source>
        <dbReference type="ARBA" id="ARBA00022684"/>
    </source>
</evidence>
<evidence type="ECO:0000313" key="13">
    <source>
        <dbReference type="EMBL" id="MQT46076.1"/>
    </source>
</evidence>
<dbReference type="PANTHER" id="PTHR21621:SF4">
    <property type="entry name" value="GLUTATHIONE SYNTHETASE"/>
    <property type="match status" value="1"/>
</dbReference>
<evidence type="ECO:0000256" key="8">
    <source>
        <dbReference type="ARBA" id="ARBA00022842"/>
    </source>
</evidence>
<evidence type="ECO:0000256" key="1">
    <source>
        <dbReference type="ARBA" id="ARBA00001936"/>
    </source>
</evidence>
<feature type="domain" description="ATP-grasp" evidence="12">
    <location>
        <begin position="126"/>
        <end position="311"/>
    </location>
</feature>
<dbReference type="InterPro" id="IPR016185">
    <property type="entry name" value="PreATP-grasp_dom_sf"/>
</dbReference>
<keyword evidence="6 11" id="KW-0547">Nucleotide-binding</keyword>
<evidence type="ECO:0000256" key="2">
    <source>
        <dbReference type="ARBA" id="ARBA00001946"/>
    </source>
</evidence>
<evidence type="ECO:0000256" key="7">
    <source>
        <dbReference type="ARBA" id="ARBA00022840"/>
    </source>
</evidence>
<keyword evidence="8" id="KW-0460">Magnesium</keyword>
<dbReference type="SUPFAM" id="SSF56059">
    <property type="entry name" value="Glutathione synthetase ATP-binding domain-like"/>
    <property type="match status" value="1"/>
</dbReference>
<evidence type="ECO:0000256" key="9">
    <source>
        <dbReference type="ARBA" id="ARBA00023211"/>
    </source>
</evidence>
<comment type="caution">
    <text evidence="13">The sequence shown here is derived from an EMBL/GenBank/DDBJ whole genome shotgun (WGS) entry which is preliminary data.</text>
</comment>
<comment type="similarity">
    <text evidence="11">Belongs to the prokaryotic GSH synthase family.</text>
</comment>
<dbReference type="Pfam" id="PF02955">
    <property type="entry name" value="GSH-S_ATP"/>
    <property type="match status" value="1"/>
</dbReference>
<sequence length="323" mass="35771">MSVRVGIVMDPIADISYKKDSSLAMLLAAQARGWTLFYMEQQDLYLTEGKARARMKPLKVFANPEKWFELEAEADTALSDLDVILMRKDPPFDMEFVYTTYLLEQAERDGVLIVNKPQSLRDCNEKLFATQFTQCTPPTVVSRRADVLREFAAQYGDVILKPLDGMGGTSIFRHRVGDPNLSVILETLTANGTQQIMAQGYLPGIKDGDKRILMIDGEPVPYCLARIPAQGETRGNLAAGGRGEARPLSEKDRWIAAQVGPTLREKGLLFVGLDVIGEHLTEINVTSPTCIREIDNAFGTNIGALLMDAIERKLEAASHKPQV</sequence>
<comment type="pathway">
    <text evidence="11">Sulfur metabolism; glutathione biosynthesis; glutathione from L-cysteine and L-glutamate: step 2/2.</text>
</comment>
<dbReference type="SUPFAM" id="SSF52440">
    <property type="entry name" value="PreATP-grasp domain"/>
    <property type="match status" value="1"/>
</dbReference>
<dbReference type="FunFam" id="3.30.1490.20:FF:000009">
    <property type="entry name" value="Glutathione synthetase"/>
    <property type="match status" value="1"/>
</dbReference>
<dbReference type="Gene3D" id="3.40.50.20">
    <property type="match status" value="1"/>
</dbReference>